<name>A0A3B0YPT0_9ZZZZ</name>
<dbReference type="AlphaFoldDB" id="A0A3B0YPT0"/>
<dbReference type="EMBL" id="UOFJ01000523">
    <property type="protein sequence ID" value="VAW70466.1"/>
    <property type="molecule type" value="Genomic_DNA"/>
</dbReference>
<sequence length="367" mass="41369">MSALGLVIPGLLGPFSSDLTTNTPAHIEQQLKEADFQLLKKWLSKAQLKTTFHRTYYATLAGLIGAEKMLPPSQSGWCELSARYDGVDTSQGFYYRADPVHFSAQADHAILLGTQLLSPSAQEMQALINAFNQHFQQEDISLHASDPSRWYLQSDRKLAVEFNALDYSLGRDIKHFMPAGEDALWWRKILNEAQMLFFQHEVNLQREAKNQLTINGLWLWDSFVEVAEGETVGGIGEGDKTRAQKIYTDNAMATDLAGALARQYGDLALELYTDQTVYEADSLVVVEQLYGAVCYGDIDAWLEDLRGYCRAYFPQIINMLKSGQLDEVNIYPCDGRVFRVDRLQLMKFWKSANTIQSYFSAAQPGSN</sequence>
<gene>
    <name evidence="1" type="ORF">MNBD_GAMMA10-640</name>
</gene>
<accession>A0A3B0YPT0</accession>
<proteinExistence type="predicted"/>
<evidence type="ECO:0008006" key="2">
    <source>
        <dbReference type="Google" id="ProtNLM"/>
    </source>
</evidence>
<reference evidence="1" key="1">
    <citation type="submission" date="2018-06" db="EMBL/GenBank/DDBJ databases">
        <authorList>
            <person name="Zhirakovskaya E."/>
        </authorList>
    </citation>
    <scope>NUCLEOTIDE SEQUENCE</scope>
</reference>
<evidence type="ECO:0000313" key="1">
    <source>
        <dbReference type="EMBL" id="VAW70466.1"/>
    </source>
</evidence>
<protein>
    <recommendedName>
        <fullName evidence="2">Regulatory protein, RpfE type</fullName>
    </recommendedName>
</protein>
<organism evidence="1">
    <name type="scientific">hydrothermal vent metagenome</name>
    <dbReference type="NCBI Taxonomy" id="652676"/>
    <lineage>
        <taxon>unclassified sequences</taxon>
        <taxon>metagenomes</taxon>
        <taxon>ecological metagenomes</taxon>
    </lineage>
</organism>